<protein>
    <submittedName>
        <fullName evidence="1">Uncharacterized protein</fullName>
    </submittedName>
</protein>
<sequence length="23" mass="2813">MVLVHSWNLLRGIFLFRLLKGWL</sequence>
<reference evidence="1" key="1">
    <citation type="submission" date="2021-05" db="UniProtKB">
        <authorList>
            <consortium name="EnsemblPlants"/>
        </authorList>
    </citation>
    <scope>IDENTIFICATION</scope>
    <source>
        <strain evidence="1">subsp. malaccensis</strain>
    </source>
</reference>
<dbReference type="Proteomes" id="UP000012960">
    <property type="component" value="Unplaced"/>
</dbReference>
<dbReference type="AlphaFoldDB" id="A0A804JWM3"/>
<dbReference type="EnsemblPlants" id="Ma07_t17050.1">
    <property type="protein sequence ID" value="Ma07_p17050.1"/>
    <property type="gene ID" value="Ma07_g17050"/>
</dbReference>
<evidence type="ECO:0000313" key="1">
    <source>
        <dbReference type="EnsemblPlants" id="Ma07_p17050.1"/>
    </source>
</evidence>
<name>A0A804JWM3_MUSAM</name>
<dbReference type="Gramene" id="Ma07_t17050.1">
    <property type="protein sequence ID" value="Ma07_p17050.1"/>
    <property type="gene ID" value="Ma07_g17050"/>
</dbReference>
<keyword evidence="2" id="KW-1185">Reference proteome</keyword>
<organism evidence="1 2">
    <name type="scientific">Musa acuminata subsp. malaccensis</name>
    <name type="common">Wild banana</name>
    <name type="synonym">Musa malaccensis</name>
    <dbReference type="NCBI Taxonomy" id="214687"/>
    <lineage>
        <taxon>Eukaryota</taxon>
        <taxon>Viridiplantae</taxon>
        <taxon>Streptophyta</taxon>
        <taxon>Embryophyta</taxon>
        <taxon>Tracheophyta</taxon>
        <taxon>Spermatophyta</taxon>
        <taxon>Magnoliopsida</taxon>
        <taxon>Liliopsida</taxon>
        <taxon>Zingiberales</taxon>
        <taxon>Musaceae</taxon>
        <taxon>Musa</taxon>
    </lineage>
</organism>
<dbReference type="InParanoid" id="A0A804JWM3"/>
<proteinExistence type="predicted"/>
<evidence type="ECO:0000313" key="2">
    <source>
        <dbReference type="Proteomes" id="UP000012960"/>
    </source>
</evidence>
<accession>A0A804JWM3</accession>